<dbReference type="STRING" id="1441095.AM592_00555"/>
<sequence>MIIACTLDQNEIIKPITEGVIVRIYREETEEFQDFRNPAMDIKEGRRGAALKLAVENGATAFAAPPETFCELSYRKAKDENVSFYNIASNLSFSEFQKQLTAKTIHLQKELPEKEVVPSN</sequence>
<dbReference type="OrthoDB" id="1726325at2"/>
<accession>A0A0M4FRB5</accession>
<reference evidence="1 2" key="2">
    <citation type="journal article" date="2016" name="Int. J. Syst. Evol. Microbiol.">
        <title>Bacillus gobiensis sp. nov., isolated from a soil sample.</title>
        <authorList>
            <person name="Liu B."/>
            <person name="Liu G.H."/>
            <person name="Cetin S."/>
            <person name="Schumann P."/>
            <person name="Pan Z.Z."/>
            <person name="Chen Q.Q."/>
        </authorList>
    </citation>
    <scope>NUCLEOTIDE SEQUENCE [LARGE SCALE GENOMIC DNA]</scope>
    <source>
        <strain evidence="1 2">FJAT-4402</strain>
    </source>
</reference>
<organism evidence="1 2">
    <name type="scientific">Bacillus gobiensis</name>
    <dbReference type="NCBI Taxonomy" id="1441095"/>
    <lineage>
        <taxon>Bacteria</taxon>
        <taxon>Bacillati</taxon>
        <taxon>Bacillota</taxon>
        <taxon>Bacilli</taxon>
        <taxon>Bacillales</taxon>
        <taxon>Bacillaceae</taxon>
        <taxon>Bacillus</taxon>
    </lineage>
</organism>
<reference evidence="2" key="1">
    <citation type="submission" date="2015-08" db="EMBL/GenBank/DDBJ databases">
        <title>Genome sequencing project for genomic taxonomy and phylogenomics of Bacillus-like bacteria.</title>
        <authorList>
            <person name="Liu B."/>
            <person name="Wang J."/>
            <person name="Zhu Y."/>
            <person name="Liu G."/>
            <person name="Chen Q."/>
            <person name="Chen Z."/>
            <person name="Lan J."/>
            <person name="Che J."/>
            <person name="Ge C."/>
            <person name="Shi H."/>
            <person name="Pan Z."/>
            <person name="Liu X."/>
        </authorList>
    </citation>
    <scope>NUCLEOTIDE SEQUENCE [LARGE SCALE GENOMIC DNA]</scope>
    <source>
        <strain evidence="2">FJAT-4402</strain>
    </source>
</reference>
<dbReference type="AlphaFoldDB" id="A0A0M4FRB5"/>
<evidence type="ECO:0000313" key="2">
    <source>
        <dbReference type="Proteomes" id="UP000067625"/>
    </source>
</evidence>
<dbReference type="EMBL" id="CP012600">
    <property type="protein sequence ID" value="ALC80255.1"/>
    <property type="molecule type" value="Genomic_DNA"/>
</dbReference>
<keyword evidence="2" id="KW-1185">Reference proteome</keyword>
<gene>
    <name evidence="1" type="ORF">AM592_00555</name>
</gene>
<dbReference type="PATRIC" id="fig|1441095.3.peg.125"/>
<proteinExistence type="predicted"/>
<dbReference type="Proteomes" id="UP000067625">
    <property type="component" value="Chromosome"/>
</dbReference>
<dbReference type="RefSeq" id="WP_053601978.1">
    <property type="nucleotide sequence ID" value="NZ_CP012600.1"/>
</dbReference>
<protein>
    <submittedName>
        <fullName evidence="1">Uncharacterized protein</fullName>
    </submittedName>
</protein>
<name>A0A0M4FRB5_9BACI</name>
<evidence type="ECO:0000313" key="1">
    <source>
        <dbReference type="EMBL" id="ALC80255.1"/>
    </source>
</evidence>